<accession>A0ABV8C507</accession>
<proteinExistence type="predicted"/>
<gene>
    <name evidence="1" type="ORF">ACFOWZ_36330</name>
</gene>
<reference evidence="2" key="1">
    <citation type="journal article" date="2019" name="Int. J. Syst. Evol. Microbiol.">
        <title>The Global Catalogue of Microorganisms (GCM) 10K type strain sequencing project: providing services to taxonomists for standard genome sequencing and annotation.</title>
        <authorList>
            <consortium name="The Broad Institute Genomics Platform"/>
            <consortium name="The Broad Institute Genome Sequencing Center for Infectious Disease"/>
            <person name="Wu L."/>
            <person name="Ma J."/>
        </authorList>
    </citation>
    <scope>NUCLEOTIDE SEQUENCE [LARGE SCALE GENOMIC DNA]</scope>
    <source>
        <strain evidence="2">CGMCC 4.7405</strain>
    </source>
</reference>
<keyword evidence="2" id="KW-1185">Reference proteome</keyword>
<sequence>MRSRVLVYFGSLLATVALINTPVPRIIVSAVLNPEAGDAVARSLGSITKDLVLVLLISIYFEWVRTREQSDLLRGLDGKLEGIRENISNATAPAVRRLVLDSATSEELVTTALDRDIPHTPHKASLVSLMLQPRPVLRDVSMALRIEGVDETAVHAGIRIEVTMPRGQMLVAATPSVMHSTALSAACPDVFEVVSLGRPGSFDEAARTFGEKLECYVESPSRTTRRVEFRRVPANALRKYISPPVGMTAGDIVLFAADLGEGDGEFVRVRYHYHWSQDLDEHFVYWAADRPMFVRTITLDMRELVTRQDCRVWVKTFLGGVDSLVLDNTSDGHTSLSLDRWIVEGQGVVAVW</sequence>
<protein>
    <submittedName>
        <fullName evidence="1">Uncharacterized protein</fullName>
    </submittedName>
</protein>
<dbReference type="EMBL" id="JBHRZI010000031">
    <property type="protein sequence ID" value="MFC3896976.1"/>
    <property type="molecule type" value="Genomic_DNA"/>
</dbReference>
<organism evidence="1 2">
    <name type="scientific">Lentzea rhizosphaerae</name>
    <dbReference type="NCBI Taxonomy" id="2041025"/>
    <lineage>
        <taxon>Bacteria</taxon>
        <taxon>Bacillati</taxon>
        <taxon>Actinomycetota</taxon>
        <taxon>Actinomycetes</taxon>
        <taxon>Pseudonocardiales</taxon>
        <taxon>Pseudonocardiaceae</taxon>
        <taxon>Lentzea</taxon>
    </lineage>
</organism>
<dbReference type="Proteomes" id="UP001595690">
    <property type="component" value="Unassembled WGS sequence"/>
</dbReference>
<name>A0ABV8C507_9PSEU</name>
<evidence type="ECO:0000313" key="2">
    <source>
        <dbReference type="Proteomes" id="UP001595690"/>
    </source>
</evidence>
<comment type="caution">
    <text evidence="1">The sequence shown here is derived from an EMBL/GenBank/DDBJ whole genome shotgun (WGS) entry which is preliminary data.</text>
</comment>
<evidence type="ECO:0000313" key="1">
    <source>
        <dbReference type="EMBL" id="MFC3896976.1"/>
    </source>
</evidence>
<dbReference type="RefSeq" id="WP_382378458.1">
    <property type="nucleotide sequence ID" value="NZ_JBHRZI010000031.1"/>
</dbReference>